<organism evidence="2 3">
    <name type="scientific">Pseudomonas rhizophila</name>
    <dbReference type="NCBI Taxonomy" id="2045200"/>
    <lineage>
        <taxon>Bacteria</taxon>
        <taxon>Pseudomonadati</taxon>
        <taxon>Pseudomonadota</taxon>
        <taxon>Gammaproteobacteria</taxon>
        <taxon>Pseudomonadales</taxon>
        <taxon>Pseudomonadaceae</taxon>
        <taxon>Pseudomonas</taxon>
    </lineage>
</organism>
<dbReference type="EMBL" id="CP024081">
    <property type="protein sequence ID" value="AVU77525.1"/>
    <property type="molecule type" value="Genomic_DNA"/>
</dbReference>
<gene>
    <name evidence="2" type="ORF">CRX69_20965</name>
</gene>
<keyword evidence="3" id="KW-1185">Reference proteome</keyword>
<evidence type="ECO:0000313" key="2">
    <source>
        <dbReference type="EMBL" id="AVU77525.1"/>
    </source>
</evidence>
<dbReference type="RefSeq" id="WP_107322804.1">
    <property type="nucleotide sequence ID" value="NZ_CP024081.1"/>
</dbReference>
<dbReference type="PANTHER" id="PTHR23025">
    <property type="entry name" value="TRIACYLGLYCEROL LIPASE"/>
    <property type="match status" value="1"/>
</dbReference>
<dbReference type="Pfam" id="PF07859">
    <property type="entry name" value="Abhydrolase_3"/>
    <property type="match status" value="1"/>
</dbReference>
<dbReference type="Gene3D" id="3.40.50.1820">
    <property type="entry name" value="alpha/beta hydrolase"/>
    <property type="match status" value="1"/>
</dbReference>
<dbReference type="InterPro" id="IPR029058">
    <property type="entry name" value="AB_hydrolase_fold"/>
</dbReference>
<reference evidence="2 3" key="1">
    <citation type="journal article" date="2018" name="Front. Microbiol.">
        <title>Pseudomonas rhizophila S211, a New Plant Growth-Promoting Rhizobacterium with Potential in Pesticide-Bioremediation.</title>
        <authorList>
            <person name="Hassen W."/>
            <person name="Neifar M."/>
            <person name="Cherif H."/>
            <person name="Najjari A."/>
            <person name="Chouchane H."/>
            <person name="Driouich R.C."/>
            <person name="Salah A."/>
            <person name="Naili F."/>
            <person name="Mosbah A."/>
            <person name="Souissi Y."/>
            <person name="Raddadi N."/>
            <person name="Ouzari H.I."/>
            <person name="Fava F."/>
            <person name="Cherif A."/>
        </authorList>
    </citation>
    <scope>NUCLEOTIDE SEQUENCE [LARGE SCALE GENOMIC DNA]</scope>
    <source>
        <strain evidence="2 3">S211</strain>
    </source>
</reference>
<dbReference type="PANTHER" id="PTHR23025:SF3">
    <property type="entry name" value="HORMONE-SENSITIVE LIPASE"/>
    <property type="match status" value="1"/>
</dbReference>
<feature type="domain" description="Alpha/beta hydrolase fold-3" evidence="1">
    <location>
        <begin position="66"/>
        <end position="273"/>
    </location>
</feature>
<evidence type="ECO:0000259" key="1">
    <source>
        <dbReference type="Pfam" id="PF07859"/>
    </source>
</evidence>
<protein>
    <submittedName>
        <fullName evidence="2">Lipase</fullName>
    </submittedName>
</protein>
<name>A0ABM6UIX8_9PSED</name>
<evidence type="ECO:0000313" key="3">
    <source>
        <dbReference type="Proteomes" id="UP000241936"/>
    </source>
</evidence>
<dbReference type="SUPFAM" id="SSF53474">
    <property type="entry name" value="alpha/beta-Hydrolases"/>
    <property type="match status" value="1"/>
</dbReference>
<accession>A0ABM6UIX8</accession>
<dbReference type="InterPro" id="IPR013094">
    <property type="entry name" value="AB_hydrolase_3"/>
</dbReference>
<sequence>MNVLSTLKAKLLRAFAKRMKAKFTYDAAQYPLRLFEEKLIPTAWGPARALFYWPQAPSSEPLPVYLNLHGGGFVAGVPEHDDSYCRRLAHNLGCLVVNLDYVLAPEFPFPAGLRQSFAVLEWLAEQAATLGIDPQRIAVGGHSAGGNLATGVANLAREHQRLRVVHQVIDYAAVDLAADPELKRSTSDKPLLGPGLMRFFNRCYLSDPAHARDPLASPLLATVEQLQGMPPATVITAEYDILLAEGQAYAQKLRQTGVAVTERMFTGCDHMFTHLGPAASAQQAWQLIEDSLREAFSSRLH</sequence>
<proteinExistence type="predicted"/>
<dbReference type="Proteomes" id="UP000241936">
    <property type="component" value="Chromosome"/>
</dbReference>